<keyword evidence="3" id="KW-0812">Transmembrane</keyword>
<proteinExistence type="inferred from homology"/>
<gene>
    <name evidence="5" type="ORF">HPB51_007330</name>
</gene>
<keyword evidence="3" id="KW-1133">Transmembrane helix</keyword>
<reference evidence="5" key="1">
    <citation type="journal article" date="2020" name="Cell">
        <title>Large-Scale Comparative Analyses of Tick Genomes Elucidate Their Genetic Diversity and Vector Capacities.</title>
        <authorList>
            <consortium name="Tick Genome and Microbiome Consortium (TIGMIC)"/>
            <person name="Jia N."/>
            <person name="Wang J."/>
            <person name="Shi W."/>
            <person name="Du L."/>
            <person name="Sun Y."/>
            <person name="Zhan W."/>
            <person name="Jiang J.F."/>
            <person name="Wang Q."/>
            <person name="Zhang B."/>
            <person name="Ji P."/>
            <person name="Bell-Sakyi L."/>
            <person name="Cui X.M."/>
            <person name="Yuan T.T."/>
            <person name="Jiang B.G."/>
            <person name="Yang W.F."/>
            <person name="Lam T.T."/>
            <person name="Chang Q.C."/>
            <person name="Ding S.J."/>
            <person name="Wang X.J."/>
            <person name="Zhu J.G."/>
            <person name="Ruan X.D."/>
            <person name="Zhao L."/>
            <person name="Wei J.T."/>
            <person name="Ye R.Z."/>
            <person name="Que T.C."/>
            <person name="Du C.H."/>
            <person name="Zhou Y.H."/>
            <person name="Cheng J.X."/>
            <person name="Dai P.F."/>
            <person name="Guo W.B."/>
            <person name="Han X.H."/>
            <person name="Huang E.J."/>
            <person name="Li L.F."/>
            <person name="Wei W."/>
            <person name="Gao Y.C."/>
            <person name="Liu J.Z."/>
            <person name="Shao H.Z."/>
            <person name="Wang X."/>
            <person name="Wang C.C."/>
            <person name="Yang T.C."/>
            <person name="Huo Q.B."/>
            <person name="Li W."/>
            <person name="Chen H.Y."/>
            <person name="Chen S.E."/>
            <person name="Zhou L.G."/>
            <person name="Ni X.B."/>
            <person name="Tian J.H."/>
            <person name="Sheng Y."/>
            <person name="Liu T."/>
            <person name="Pan Y.S."/>
            <person name="Xia L.Y."/>
            <person name="Li J."/>
            <person name="Zhao F."/>
            <person name="Cao W.C."/>
        </authorList>
    </citation>
    <scope>NUCLEOTIDE SEQUENCE</scope>
    <source>
        <strain evidence="5">Rmic-2018</strain>
    </source>
</reference>
<comment type="similarity">
    <text evidence="1">Belongs to the cytochrome b5 family. MAPR subfamily.</text>
</comment>
<dbReference type="SMART" id="SM01117">
    <property type="entry name" value="Cyt-b5"/>
    <property type="match status" value="1"/>
</dbReference>
<reference evidence="5" key="2">
    <citation type="submission" date="2021-09" db="EMBL/GenBank/DDBJ databases">
        <authorList>
            <person name="Jia N."/>
            <person name="Wang J."/>
            <person name="Shi W."/>
            <person name="Du L."/>
            <person name="Sun Y."/>
            <person name="Zhan W."/>
            <person name="Jiang J."/>
            <person name="Wang Q."/>
            <person name="Zhang B."/>
            <person name="Ji P."/>
            <person name="Sakyi L.B."/>
            <person name="Cui X."/>
            <person name="Yuan T."/>
            <person name="Jiang B."/>
            <person name="Yang W."/>
            <person name="Lam T.T.-Y."/>
            <person name="Chang Q."/>
            <person name="Ding S."/>
            <person name="Wang X."/>
            <person name="Zhu J."/>
            <person name="Ruan X."/>
            <person name="Zhao L."/>
            <person name="Wei J."/>
            <person name="Que T."/>
            <person name="Du C."/>
            <person name="Cheng J."/>
            <person name="Dai P."/>
            <person name="Han X."/>
            <person name="Huang E."/>
            <person name="Gao Y."/>
            <person name="Liu J."/>
            <person name="Shao H."/>
            <person name="Ye R."/>
            <person name="Li L."/>
            <person name="Wei W."/>
            <person name="Wang X."/>
            <person name="Wang C."/>
            <person name="Huo Q."/>
            <person name="Li W."/>
            <person name="Guo W."/>
            <person name="Chen H."/>
            <person name="Chen S."/>
            <person name="Zhou L."/>
            <person name="Zhou L."/>
            <person name="Ni X."/>
            <person name="Tian J."/>
            <person name="Zhou Y."/>
            <person name="Sheng Y."/>
            <person name="Liu T."/>
            <person name="Pan Y."/>
            <person name="Xia L."/>
            <person name="Li J."/>
            <person name="Zhao F."/>
            <person name="Cao W."/>
        </authorList>
    </citation>
    <scope>NUCLEOTIDE SEQUENCE</scope>
    <source>
        <strain evidence="5">Rmic-2018</strain>
        <tissue evidence="5">Larvae</tissue>
    </source>
</reference>
<dbReference type="Gene3D" id="3.10.120.10">
    <property type="entry name" value="Cytochrome b5-like heme/steroid binding domain"/>
    <property type="match status" value="1"/>
</dbReference>
<keyword evidence="3" id="KW-0472">Membrane</keyword>
<evidence type="ECO:0000313" key="6">
    <source>
        <dbReference type="Proteomes" id="UP000821866"/>
    </source>
</evidence>
<dbReference type="VEuPathDB" id="VectorBase:LOC119173252"/>
<evidence type="ECO:0000313" key="5">
    <source>
        <dbReference type="EMBL" id="KAH8039452.1"/>
    </source>
</evidence>
<dbReference type="Pfam" id="PF00173">
    <property type="entry name" value="Cyt-b5"/>
    <property type="match status" value="1"/>
</dbReference>
<dbReference type="PANTHER" id="PTHR10281">
    <property type="entry name" value="MEMBRANE-ASSOCIATED PROGESTERONE RECEPTOR COMPONENT-RELATED"/>
    <property type="match status" value="1"/>
</dbReference>
<dbReference type="AlphaFoldDB" id="A0A9J6EZA1"/>
<dbReference type="GO" id="GO:0012505">
    <property type="term" value="C:endomembrane system"/>
    <property type="evidence" value="ECO:0007669"/>
    <property type="project" value="TreeGrafter"/>
</dbReference>
<feature type="transmembrane region" description="Helical" evidence="3">
    <location>
        <begin position="6"/>
        <end position="23"/>
    </location>
</feature>
<protein>
    <recommendedName>
        <fullName evidence="4">Cytochrome b5 heme-binding domain-containing protein</fullName>
    </recommendedName>
</protein>
<dbReference type="InterPro" id="IPR036400">
    <property type="entry name" value="Cyt_B5-like_heme/steroid_sf"/>
</dbReference>
<sequence>MALKLIYGSAIAVLLIAIAFVYFEPVPREKYPGFVRKVHHELLKSVKYVGSFFCSSSKVTAKGVFTPEELARYDGSGDSLGLYLAVMGRVYDVSKGAEHYRPGGGYSQFAGRDASRAYITGEFTEEGLTDDLNGISDENLLSLSQWVDFYEKDYTFVGKLAGRYYSNEGQPTSELRAVWAAIERAKQKTYVAQEQNKKFPPCNSEWTPEKGSSVWCSKKSGGVERDWAGVPRQYFERDSGSVRCVCVRNTGPPTDHPEGASHKNRGDLDDPHLKEYPGCPPTSDTCKYARRCPVDVPGSGRVTTKASRDNPFVERIRTAWDGATVRVLMESTSRFGCRRRRKIVTKAPSVRKRGKTSKKPFSVIERLDCHARESSGSLQLKAAMDRC</sequence>
<evidence type="ECO:0000256" key="3">
    <source>
        <dbReference type="SAM" id="Phobius"/>
    </source>
</evidence>
<feature type="region of interest" description="Disordered" evidence="2">
    <location>
        <begin position="250"/>
        <end position="272"/>
    </location>
</feature>
<dbReference type="SUPFAM" id="SSF55856">
    <property type="entry name" value="Cytochrome b5-like heme/steroid binding domain"/>
    <property type="match status" value="1"/>
</dbReference>
<dbReference type="FunFam" id="3.10.120.10:FF:000003">
    <property type="entry name" value="membrane-associated progesterone receptor component 1"/>
    <property type="match status" value="1"/>
</dbReference>
<organism evidence="5 6">
    <name type="scientific">Rhipicephalus microplus</name>
    <name type="common">Cattle tick</name>
    <name type="synonym">Boophilus microplus</name>
    <dbReference type="NCBI Taxonomy" id="6941"/>
    <lineage>
        <taxon>Eukaryota</taxon>
        <taxon>Metazoa</taxon>
        <taxon>Ecdysozoa</taxon>
        <taxon>Arthropoda</taxon>
        <taxon>Chelicerata</taxon>
        <taxon>Arachnida</taxon>
        <taxon>Acari</taxon>
        <taxon>Parasitiformes</taxon>
        <taxon>Ixodida</taxon>
        <taxon>Ixodoidea</taxon>
        <taxon>Ixodidae</taxon>
        <taxon>Rhipicephalinae</taxon>
        <taxon>Rhipicephalus</taxon>
        <taxon>Boophilus</taxon>
    </lineage>
</organism>
<dbReference type="Proteomes" id="UP000821866">
    <property type="component" value="Chromosome 1"/>
</dbReference>
<dbReference type="EMBL" id="JABSTU010000001">
    <property type="protein sequence ID" value="KAH8039452.1"/>
    <property type="molecule type" value="Genomic_DNA"/>
</dbReference>
<keyword evidence="6" id="KW-1185">Reference proteome</keyword>
<name>A0A9J6EZA1_RHIMP</name>
<feature type="compositionally biased region" description="Basic and acidic residues" evidence="2">
    <location>
        <begin position="255"/>
        <end position="272"/>
    </location>
</feature>
<dbReference type="InterPro" id="IPR050577">
    <property type="entry name" value="MAPR/NEUFC/NENF-like"/>
</dbReference>
<dbReference type="InterPro" id="IPR001199">
    <property type="entry name" value="Cyt_B5-like_heme/steroid-bd"/>
</dbReference>
<dbReference type="GO" id="GO:0016020">
    <property type="term" value="C:membrane"/>
    <property type="evidence" value="ECO:0007669"/>
    <property type="project" value="TreeGrafter"/>
</dbReference>
<evidence type="ECO:0000256" key="2">
    <source>
        <dbReference type="SAM" id="MobiDB-lite"/>
    </source>
</evidence>
<evidence type="ECO:0000259" key="4">
    <source>
        <dbReference type="SMART" id="SM01117"/>
    </source>
</evidence>
<evidence type="ECO:0000256" key="1">
    <source>
        <dbReference type="ARBA" id="ARBA00038357"/>
    </source>
</evidence>
<comment type="caution">
    <text evidence="5">The sequence shown here is derived from an EMBL/GenBank/DDBJ whole genome shotgun (WGS) entry which is preliminary data.</text>
</comment>
<dbReference type="PANTHER" id="PTHR10281:SF4">
    <property type="entry name" value="NEUFERRICIN"/>
    <property type="match status" value="1"/>
</dbReference>
<accession>A0A9J6EZA1</accession>
<feature type="domain" description="Cytochrome b5 heme-binding" evidence="4">
    <location>
        <begin position="65"/>
        <end position="161"/>
    </location>
</feature>